<dbReference type="AlphaFoldDB" id="A0A0A2L7F1"/>
<evidence type="ECO:0000313" key="3">
    <source>
        <dbReference type="Proteomes" id="UP000030104"/>
    </source>
</evidence>
<gene>
    <name evidence="2" type="ORF">PITC_058430</name>
</gene>
<reference evidence="2 3" key="1">
    <citation type="journal article" date="2015" name="Mol. Plant Microbe Interact.">
        <title>Genome, transcriptome, and functional analyses of Penicillium expansum provide new insights into secondary metabolism and pathogenicity.</title>
        <authorList>
            <person name="Ballester A.R."/>
            <person name="Marcet-Houben M."/>
            <person name="Levin E."/>
            <person name="Sela N."/>
            <person name="Selma-Lazaro C."/>
            <person name="Carmona L."/>
            <person name="Wisniewski M."/>
            <person name="Droby S."/>
            <person name="Gonzalez-Candelas L."/>
            <person name="Gabaldon T."/>
        </authorList>
    </citation>
    <scope>NUCLEOTIDE SEQUENCE [LARGE SCALE GENOMIC DNA]</scope>
    <source>
        <strain evidence="2 3">PHI-1</strain>
    </source>
</reference>
<accession>A0A0A2L7F1</accession>
<evidence type="ECO:0000256" key="1">
    <source>
        <dbReference type="SAM" id="MobiDB-lite"/>
    </source>
</evidence>
<dbReference type="Proteomes" id="UP000030104">
    <property type="component" value="Unassembled WGS sequence"/>
</dbReference>
<feature type="compositionally biased region" description="Acidic residues" evidence="1">
    <location>
        <begin position="85"/>
        <end position="96"/>
    </location>
</feature>
<sequence length="364" mass="41933">MSKTLGAWSTSTLLKPKKPVIDGLWDDMSIGVLHKLMAMKSDEDRDQILRYLRNIDFPIPTLETFFQDILYLDPKRKIKRRRDSEEEDNQEEEAEETAPTIDESLRSQYNSIPEGGLISRAHIEVLLKRDLCDLWRFSFQYAFEMTTVKEHRRRVPRKHVDIERATSLGLHERHNSFDLAGLRHHFFWLARNHGFEVPANDESQLQPVELPRAMRSDFPPDNEDVGQERRSGKPFTDSIDADRFALSRESLRGVSDYQRVSAAFVRRSVFLAFFAYFDAGIPDSPVLYPRVVAAEPTPDEMDILLANTDAVWGTEARDHGMSSDGEFVWAPYAGSPGVPQIPMEDRTTYAELASWDQQYGIYPF</sequence>
<proteinExistence type="predicted"/>
<dbReference type="OMA" id="GTEARDH"/>
<feature type="region of interest" description="Disordered" evidence="1">
    <location>
        <begin position="81"/>
        <end position="104"/>
    </location>
</feature>
<organism evidence="2 3">
    <name type="scientific">Penicillium italicum</name>
    <name type="common">Blue mold</name>
    <dbReference type="NCBI Taxonomy" id="40296"/>
    <lineage>
        <taxon>Eukaryota</taxon>
        <taxon>Fungi</taxon>
        <taxon>Dikarya</taxon>
        <taxon>Ascomycota</taxon>
        <taxon>Pezizomycotina</taxon>
        <taxon>Eurotiomycetes</taxon>
        <taxon>Eurotiomycetidae</taxon>
        <taxon>Eurotiales</taxon>
        <taxon>Aspergillaceae</taxon>
        <taxon>Penicillium</taxon>
    </lineage>
</organism>
<protein>
    <submittedName>
        <fullName evidence="2">Uncharacterized protein</fullName>
    </submittedName>
</protein>
<feature type="region of interest" description="Disordered" evidence="1">
    <location>
        <begin position="213"/>
        <end position="237"/>
    </location>
</feature>
<dbReference type="HOGENOM" id="CLU_760965_0_0_1"/>
<dbReference type="PhylomeDB" id="A0A0A2L7F1"/>
<comment type="caution">
    <text evidence="2">The sequence shown here is derived from an EMBL/GenBank/DDBJ whole genome shotgun (WGS) entry which is preliminary data.</text>
</comment>
<dbReference type="EMBL" id="JQGA01000520">
    <property type="protein sequence ID" value="KGO75091.1"/>
    <property type="molecule type" value="Genomic_DNA"/>
</dbReference>
<keyword evidence="3" id="KW-1185">Reference proteome</keyword>
<dbReference type="OrthoDB" id="4227485at2759"/>
<dbReference type="STRING" id="40296.A0A0A2L7F1"/>
<evidence type="ECO:0000313" key="2">
    <source>
        <dbReference type="EMBL" id="KGO75091.1"/>
    </source>
</evidence>
<name>A0A0A2L7F1_PENIT</name>